<keyword evidence="4" id="KW-1185">Reference proteome</keyword>
<dbReference type="Gene3D" id="2.70.70.10">
    <property type="entry name" value="Glucose Permease (Domain IIA)"/>
    <property type="match status" value="1"/>
</dbReference>
<dbReference type="InterPro" id="IPR050570">
    <property type="entry name" value="Cell_wall_metabolism_enzyme"/>
</dbReference>
<protein>
    <submittedName>
        <fullName evidence="3">Peptidoglycan DD-metalloendopeptidase family protein</fullName>
    </submittedName>
</protein>
<dbReference type="RefSeq" id="WP_381433367.1">
    <property type="nucleotide sequence ID" value="NZ_JBHSNO010000005.1"/>
</dbReference>
<sequence length="220" mass="23950">MREEKPKAPSQKNKSAKTKSWFWPIVYSGIAIVFVGMIWGYNAFMKEDSPGSADIAQQAPNDNLVVETNASKETLKYPFSEDLLDDVAILQDYYDAEASEEVRENALLVFDQQYVTNTGVSISVLGQPFEVVAAMSGTVAEVINDPFSGDEIILSHADGKQTIYGSVSGILVKKGDEVTQGQPLGTASENELNTEAGIHLHFEVHEDGVPVNPGSYLGFQ</sequence>
<reference evidence="4" key="1">
    <citation type="journal article" date="2019" name="Int. J. Syst. Evol. Microbiol.">
        <title>The Global Catalogue of Microorganisms (GCM) 10K type strain sequencing project: providing services to taxonomists for standard genome sequencing and annotation.</title>
        <authorList>
            <consortium name="The Broad Institute Genomics Platform"/>
            <consortium name="The Broad Institute Genome Sequencing Center for Infectious Disease"/>
            <person name="Wu L."/>
            <person name="Ma J."/>
        </authorList>
    </citation>
    <scope>NUCLEOTIDE SEQUENCE [LARGE SCALE GENOMIC DNA]</scope>
    <source>
        <strain evidence="4">CGMCC 4.1434</strain>
    </source>
</reference>
<dbReference type="EMBL" id="JBHSNO010000005">
    <property type="protein sequence ID" value="MFC5589156.1"/>
    <property type="molecule type" value="Genomic_DNA"/>
</dbReference>
<gene>
    <name evidence="3" type="ORF">ACFPRA_09675</name>
</gene>
<dbReference type="PANTHER" id="PTHR21666">
    <property type="entry name" value="PEPTIDASE-RELATED"/>
    <property type="match status" value="1"/>
</dbReference>
<dbReference type="Proteomes" id="UP001596109">
    <property type="component" value="Unassembled WGS sequence"/>
</dbReference>
<dbReference type="InterPro" id="IPR011055">
    <property type="entry name" value="Dup_hybrid_motif"/>
</dbReference>
<dbReference type="SUPFAM" id="SSF51261">
    <property type="entry name" value="Duplicated hybrid motif"/>
    <property type="match status" value="1"/>
</dbReference>
<dbReference type="PANTHER" id="PTHR21666:SF291">
    <property type="entry name" value="STAGE II SPORULATION PROTEIN Q"/>
    <property type="match status" value="1"/>
</dbReference>
<name>A0ABW0TI91_9BACL</name>
<dbReference type="Pfam" id="PF01551">
    <property type="entry name" value="Peptidase_M23"/>
    <property type="match status" value="1"/>
</dbReference>
<feature type="transmembrane region" description="Helical" evidence="1">
    <location>
        <begin position="21"/>
        <end position="41"/>
    </location>
</feature>
<evidence type="ECO:0000313" key="4">
    <source>
        <dbReference type="Proteomes" id="UP001596109"/>
    </source>
</evidence>
<dbReference type="CDD" id="cd12797">
    <property type="entry name" value="M23_peptidase"/>
    <property type="match status" value="1"/>
</dbReference>
<evidence type="ECO:0000256" key="1">
    <source>
        <dbReference type="SAM" id="Phobius"/>
    </source>
</evidence>
<keyword evidence="1" id="KW-0812">Transmembrane</keyword>
<organism evidence="3 4">
    <name type="scientific">Sporosarcina soli</name>
    <dbReference type="NCBI Taxonomy" id="334736"/>
    <lineage>
        <taxon>Bacteria</taxon>
        <taxon>Bacillati</taxon>
        <taxon>Bacillota</taxon>
        <taxon>Bacilli</taxon>
        <taxon>Bacillales</taxon>
        <taxon>Caryophanaceae</taxon>
        <taxon>Sporosarcina</taxon>
    </lineage>
</organism>
<keyword evidence="1" id="KW-0472">Membrane</keyword>
<evidence type="ECO:0000313" key="3">
    <source>
        <dbReference type="EMBL" id="MFC5589156.1"/>
    </source>
</evidence>
<accession>A0ABW0TI91</accession>
<feature type="domain" description="M23ase beta-sheet core" evidence="2">
    <location>
        <begin position="117"/>
        <end position="213"/>
    </location>
</feature>
<evidence type="ECO:0000259" key="2">
    <source>
        <dbReference type="Pfam" id="PF01551"/>
    </source>
</evidence>
<proteinExistence type="predicted"/>
<comment type="caution">
    <text evidence="3">The sequence shown here is derived from an EMBL/GenBank/DDBJ whole genome shotgun (WGS) entry which is preliminary data.</text>
</comment>
<dbReference type="InterPro" id="IPR016047">
    <property type="entry name" value="M23ase_b-sheet_dom"/>
</dbReference>
<keyword evidence="1" id="KW-1133">Transmembrane helix</keyword>